<proteinExistence type="predicted"/>
<evidence type="ECO:0000256" key="2">
    <source>
        <dbReference type="SAM" id="MobiDB-lite"/>
    </source>
</evidence>
<keyword evidence="1" id="KW-0175">Coiled coil</keyword>
<protein>
    <submittedName>
        <fullName evidence="3">Uncharacterized protein</fullName>
    </submittedName>
</protein>
<gene>
    <name evidence="3" type="ORF">NDU88_005104</name>
</gene>
<name>A0AAV7L1S5_PLEWA</name>
<feature type="region of interest" description="Disordered" evidence="2">
    <location>
        <begin position="64"/>
        <end position="89"/>
    </location>
</feature>
<comment type="caution">
    <text evidence="3">The sequence shown here is derived from an EMBL/GenBank/DDBJ whole genome shotgun (WGS) entry which is preliminary data.</text>
</comment>
<dbReference type="Proteomes" id="UP001066276">
    <property type="component" value="Chromosome 12"/>
</dbReference>
<feature type="compositionally biased region" description="Basic and acidic residues" evidence="2">
    <location>
        <begin position="1"/>
        <end position="12"/>
    </location>
</feature>
<evidence type="ECO:0000256" key="1">
    <source>
        <dbReference type="SAM" id="Coils"/>
    </source>
</evidence>
<evidence type="ECO:0000313" key="4">
    <source>
        <dbReference type="Proteomes" id="UP001066276"/>
    </source>
</evidence>
<dbReference type="EMBL" id="JANPWB010000016">
    <property type="protein sequence ID" value="KAJ1084967.1"/>
    <property type="molecule type" value="Genomic_DNA"/>
</dbReference>
<evidence type="ECO:0000313" key="3">
    <source>
        <dbReference type="EMBL" id="KAJ1084967.1"/>
    </source>
</evidence>
<feature type="region of interest" description="Disordered" evidence="2">
    <location>
        <begin position="1"/>
        <end position="36"/>
    </location>
</feature>
<keyword evidence="4" id="KW-1185">Reference proteome</keyword>
<sequence length="235" mass="26586">MSRAEEPRKQDNEANNLNKNNHKNEQKDIPMAGTPIGTQDVNMKQFMKEYPLFAKGKVVLSGHSGSLPSSDTSVPADSQTPVIGSPSDSPLLKAINYQVSQPSSTERSTVTNMQMQLQVALPTLEQETQYHNAQEDTRPSAQLDIKTILNVILDEIRGLRASQRVECAALHKRLSKTEEALMHIPQRLQEAESRISQLEDQVTSMQGEVSQTRKQKYLLEHKIEELENHWVHYNF</sequence>
<feature type="coiled-coil region" evidence="1">
    <location>
        <begin position="181"/>
        <end position="229"/>
    </location>
</feature>
<organism evidence="3 4">
    <name type="scientific">Pleurodeles waltl</name>
    <name type="common">Iberian ribbed newt</name>
    <dbReference type="NCBI Taxonomy" id="8319"/>
    <lineage>
        <taxon>Eukaryota</taxon>
        <taxon>Metazoa</taxon>
        <taxon>Chordata</taxon>
        <taxon>Craniata</taxon>
        <taxon>Vertebrata</taxon>
        <taxon>Euteleostomi</taxon>
        <taxon>Amphibia</taxon>
        <taxon>Batrachia</taxon>
        <taxon>Caudata</taxon>
        <taxon>Salamandroidea</taxon>
        <taxon>Salamandridae</taxon>
        <taxon>Pleurodelinae</taxon>
        <taxon>Pleurodeles</taxon>
    </lineage>
</organism>
<dbReference type="Gene3D" id="1.20.5.340">
    <property type="match status" value="1"/>
</dbReference>
<accession>A0AAV7L1S5</accession>
<reference evidence="3" key="1">
    <citation type="journal article" date="2022" name="bioRxiv">
        <title>Sequencing and chromosome-scale assembly of the giantPleurodeles waltlgenome.</title>
        <authorList>
            <person name="Brown T."/>
            <person name="Elewa A."/>
            <person name="Iarovenko S."/>
            <person name="Subramanian E."/>
            <person name="Araus A.J."/>
            <person name="Petzold A."/>
            <person name="Susuki M."/>
            <person name="Suzuki K.-i.T."/>
            <person name="Hayashi T."/>
            <person name="Toyoda A."/>
            <person name="Oliveira C."/>
            <person name="Osipova E."/>
            <person name="Leigh N.D."/>
            <person name="Simon A."/>
            <person name="Yun M.H."/>
        </authorList>
    </citation>
    <scope>NUCLEOTIDE SEQUENCE</scope>
    <source>
        <strain evidence="3">20211129_DDA</strain>
        <tissue evidence="3">Liver</tissue>
    </source>
</reference>
<feature type="compositionally biased region" description="Polar residues" evidence="2">
    <location>
        <begin position="64"/>
        <end position="88"/>
    </location>
</feature>
<dbReference type="AlphaFoldDB" id="A0AAV7L1S5"/>